<dbReference type="CDD" id="cd04369">
    <property type="entry name" value="Bromodomain"/>
    <property type="match status" value="1"/>
</dbReference>
<feature type="region of interest" description="Disordered" evidence="3">
    <location>
        <begin position="1"/>
        <end position="76"/>
    </location>
</feature>
<feature type="domain" description="Bromo" evidence="4">
    <location>
        <begin position="81"/>
        <end position="110"/>
    </location>
</feature>
<dbReference type="PANTHER" id="PTHR22881">
    <property type="entry name" value="BROMODOMAIN CONTAINING PROTEIN"/>
    <property type="match status" value="1"/>
</dbReference>
<evidence type="ECO:0000256" key="1">
    <source>
        <dbReference type="ARBA" id="ARBA00023117"/>
    </source>
</evidence>
<dbReference type="InterPro" id="IPR036427">
    <property type="entry name" value="Bromodomain-like_sf"/>
</dbReference>
<dbReference type="EMBL" id="JAKOGI010001244">
    <property type="protein sequence ID" value="KAJ8426735.1"/>
    <property type="molecule type" value="Genomic_DNA"/>
</dbReference>
<feature type="compositionally biased region" description="Basic and acidic residues" evidence="3">
    <location>
        <begin position="1"/>
        <end position="22"/>
    </location>
</feature>
<proteinExistence type="predicted"/>
<feature type="region of interest" description="Disordered" evidence="3">
    <location>
        <begin position="141"/>
        <end position="182"/>
    </location>
</feature>
<feature type="compositionally biased region" description="Low complexity" evidence="3">
    <location>
        <begin position="47"/>
        <end position="64"/>
    </location>
</feature>
<dbReference type="Proteomes" id="UP001153076">
    <property type="component" value="Unassembled WGS sequence"/>
</dbReference>
<keyword evidence="1 2" id="KW-0103">Bromodomain</keyword>
<dbReference type="InterPro" id="IPR051831">
    <property type="entry name" value="Bromodomain_contain_prot"/>
</dbReference>
<evidence type="ECO:0000313" key="6">
    <source>
        <dbReference type="EMBL" id="KAJ8426735.1"/>
    </source>
</evidence>
<dbReference type="OrthoDB" id="21449at2759"/>
<dbReference type="Gene3D" id="1.20.920.10">
    <property type="entry name" value="Bromodomain-like"/>
    <property type="match status" value="1"/>
</dbReference>
<dbReference type="Pfam" id="PF00439">
    <property type="entry name" value="Bromodomain"/>
    <property type="match status" value="1"/>
</dbReference>
<evidence type="ECO:0000313" key="5">
    <source>
        <dbReference type="EMBL" id="KAJ8426072.1"/>
    </source>
</evidence>
<dbReference type="EMBL" id="JAKOGI010001354">
    <property type="protein sequence ID" value="KAJ8426072.1"/>
    <property type="molecule type" value="Genomic_DNA"/>
</dbReference>
<evidence type="ECO:0000256" key="2">
    <source>
        <dbReference type="PROSITE-ProRule" id="PRU00035"/>
    </source>
</evidence>
<dbReference type="AlphaFoldDB" id="A0A9Q1GX60"/>
<dbReference type="InterPro" id="IPR001487">
    <property type="entry name" value="Bromodomain"/>
</dbReference>
<accession>A0A9Q1GX60</accession>
<dbReference type="PANTHER" id="PTHR22881:SF26">
    <property type="entry name" value="BROMODOMAIN CONTAINING PROTEIN, EXPRESSED"/>
    <property type="match status" value="1"/>
</dbReference>
<sequence length="182" mass="20727">MRCRRGEKGKRINKGNSREERRRSPRVWASISPHGNGDNLNKQSKKTITSTAGAGSSSTNTRTAMQKTVPSSMDPHDQVGEYYEIIKEPMDFGTMRAKLHEGMYKSLQQFEARALAELAKKVFHVLRTDPKSFEVEFAATRRRSTRGVSSSEFKDSNFGSCRKHDRDLPFNDMNANVRRRGQ</sequence>
<gene>
    <name evidence="5" type="ORF">Cgig2_006780</name>
    <name evidence="6" type="ORF">Cgig2_015526</name>
</gene>
<comment type="caution">
    <text evidence="6">The sequence shown here is derived from an EMBL/GenBank/DDBJ whole genome shotgun (WGS) entry which is preliminary data.</text>
</comment>
<name>A0A9Q1GX60_9CARY</name>
<evidence type="ECO:0000256" key="3">
    <source>
        <dbReference type="SAM" id="MobiDB-lite"/>
    </source>
</evidence>
<evidence type="ECO:0000259" key="4">
    <source>
        <dbReference type="PROSITE" id="PS50014"/>
    </source>
</evidence>
<dbReference type="SUPFAM" id="SSF47370">
    <property type="entry name" value="Bromodomain"/>
    <property type="match status" value="1"/>
</dbReference>
<organism evidence="6 7">
    <name type="scientific">Carnegiea gigantea</name>
    <dbReference type="NCBI Taxonomy" id="171969"/>
    <lineage>
        <taxon>Eukaryota</taxon>
        <taxon>Viridiplantae</taxon>
        <taxon>Streptophyta</taxon>
        <taxon>Embryophyta</taxon>
        <taxon>Tracheophyta</taxon>
        <taxon>Spermatophyta</taxon>
        <taxon>Magnoliopsida</taxon>
        <taxon>eudicotyledons</taxon>
        <taxon>Gunneridae</taxon>
        <taxon>Pentapetalae</taxon>
        <taxon>Caryophyllales</taxon>
        <taxon>Cactineae</taxon>
        <taxon>Cactaceae</taxon>
        <taxon>Cactoideae</taxon>
        <taxon>Echinocereeae</taxon>
        <taxon>Carnegiea</taxon>
    </lineage>
</organism>
<reference evidence="6" key="1">
    <citation type="submission" date="2022-04" db="EMBL/GenBank/DDBJ databases">
        <title>Carnegiea gigantea Genome sequencing and assembly v2.</title>
        <authorList>
            <person name="Copetti D."/>
            <person name="Sanderson M.J."/>
            <person name="Burquez A."/>
            <person name="Wojciechowski M.F."/>
        </authorList>
    </citation>
    <scope>NUCLEOTIDE SEQUENCE</scope>
    <source>
        <strain evidence="6">SGP5-SGP5p</strain>
        <tissue evidence="6">Aerial part</tissue>
    </source>
</reference>
<keyword evidence="7" id="KW-1185">Reference proteome</keyword>
<protein>
    <recommendedName>
        <fullName evidence="4">Bromo domain-containing protein</fullName>
    </recommendedName>
</protein>
<dbReference type="PROSITE" id="PS50014">
    <property type="entry name" value="BROMODOMAIN_2"/>
    <property type="match status" value="1"/>
</dbReference>
<evidence type="ECO:0000313" key="7">
    <source>
        <dbReference type="Proteomes" id="UP001153076"/>
    </source>
</evidence>